<evidence type="ECO:0000313" key="2">
    <source>
        <dbReference type="EMBL" id="GAT17006.1"/>
    </source>
</evidence>
<feature type="domain" description="Metallo-beta-lactamase" evidence="1">
    <location>
        <begin position="48"/>
        <end position="260"/>
    </location>
</feature>
<proteinExistence type="predicted"/>
<dbReference type="PANTHER" id="PTHR23131">
    <property type="entry name" value="ENDORIBONUCLEASE LACTB2"/>
    <property type="match status" value="1"/>
</dbReference>
<name>A0A117INK7_MYCTH</name>
<dbReference type="Gene3D" id="1.10.10.10">
    <property type="entry name" value="Winged helix-like DNA-binding domain superfamily/Winged helix DNA-binding domain"/>
    <property type="match status" value="1"/>
</dbReference>
<dbReference type="SMART" id="SM00849">
    <property type="entry name" value="Lactamase_B"/>
    <property type="match status" value="1"/>
</dbReference>
<sequence>MHLTTELSVSIDSPDLGAATGSDTADLQRIAPRVVRAAIPLPLPDLKVINAYLVAGDDGVTLIDPGWACAESEEKLLAALDTLGYTRSDVRRILATHAHWDHYSLAVKWRHELGVELALGSGERHSISSFDPDRGLHPAQVGMLTRAGAPELARQVRRLKWQPYERDVAFTPPDRWLEDGDRIDCGGITLTVRSTPGHTRGHVVFADEANRLMFTGDHLLPRITPSIGFEDSPEPLPLRSFLSSLRLVLDLPEHRMLPAHGGADRTTTVRAAELIEHHRDRLALVADLVAARGQATAYEIATRMRWTRHDRPITDLDPIHRMVAVIEVMSHLDLLVHQGTLAEDTSHPASVFQPA</sequence>
<dbReference type="EMBL" id="BCTB01000050">
    <property type="protein sequence ID" value="GAT17006.1"/>
    <property type="molecule type" value="Genomic_DNA"/>
</dbReference>
<protein>
    <submittedName>
        <fullName evidence="2">Beta-lactamase class B</fullName>
    </submittedName>
</protein>
<dbReference type="InterPro" id="IPR001279">
    <property type="entry name" value="Metallo-B-lactamas"/>
</dbReference>
<dbReference type="Proteomes" id="UP000069654">
    <property type="component" value="Unassembled WGS sequence"/>
</dbReference>
<dbReference type="AlphaFoldDB" id="A0A117INK7"/>
<dbReference type="InterPro" id="IPR036866">
    <property type="entry name" value="RibonucZ/Hydroxyglut_hydro"/>
</dbReference>
<dbReference type="InterPro" id="IPR050662">
    <property type="entry name" value="Sec-metab_biosynth-thioest"/>
</dbReference>
<reference evidence="3" key="2">
    <citation type="submission" date="2016-02" db="EMBL/GenBank/DDBJ databases">
        <title>Draft genome sequence of five rapidly growing Mycobacterium species.</title>
        <authorList>
            <person name="Katahira K."/>
            <person name="Gotou Y."/>
            <person name="Iida K."/>
            <person name="Ogura Y."/>
            <person name="Hayashi T."/>
        </authorList>
    </citation>
    <scope>NUCLEOTIDE SEQUENCE [LARGE SCALE GENOMIC DNA]</scope>
    <source>
        <strain evidence="3">JCM6362</strain>
    </source>
</reference>
<gene>
    <name evidence="2" type="ORF">RMCT_3975</name>
</gene>
<organism evidence="2 3">
    <name type="scientific">Mycolicibacterium thermoresistibile</name>
    <name type="common">Mycobacterium thermoresistibile</name>
    <dbReference type="NCBI Taxonomy" id="1797"/>
    <lineage>
        <taxon>Bacteria</taxon>
        <taxon>Bacillati</taxon>
        <taxon>Actinomycetota</taxon>
        <taxon>Actinomycetes</taxon>
        <taxon>Mycobacteriales</taxon>
        <taxon>Mycobacteriaceae</taxon>
        <taxon>Mycolicibacterium</taxon>
    </lineage>
</organism>
<dbReference type="Pfam" id="PF00753">
    <property type="entry name" value="Lactamase_B"/>
    <property type="match status" value="1"/>
</dbReference>
<accession>A0A117INK7</accession>
<dbReference type="InterPro" id="IPR036388">
    <property type="entry name" value="WH-like_DNA-bd_sf"/>
</dbReference>
<dbReference type="STRING" id="1797.RMCT_3975"/>
<comment type="caution">
    <text evidence="2">The sequence shown here is derived from an EMBL/GenBank/DDBJ whole genome shotgun (WGS) entry which is preliminary data.</text>
</comment>
<evidence type="ECO:0000259" key="1">
    <source>
        <dbReference type="SMART" id="SM00849"/>
    </source>
</evidence>
<dbReference type="SUPFAM" id="SSF56281">
    <property type="entry name" value="Metallo-hydrolase/oxidoreductase"/>
    <property type="match status" value="1"/>
</dbReference>
<evidence type="ECO:0000313" key="3">
    <source>
        <dbReference type="Proteomes" id="UP000069654"/>
    </source>
</evidence>
<dbReference type="PANTHER" id="PTHR23131:SF4">
    <property type="entry name" value="METALLO-BETA-LACTAMASE SUPERFAMILY POTEIN"/>
    <property type="match status" value="1"/>
</dbReference>
<reference evidence="2 3" key="1">
    <citation type="journal article" date="2016" name="Genome Announc.">
        <title>Draft Genome Sequences of Five Rapidly Growing Mycobacterium Species, M. thermoresistibile, M. fortuitum subsp. acetamidolyticum, M. canariasense, M. brisbanense, and M. novocastrense.</title>
        <authorList>
            <person name="Katahira K."/>
            <person name="Ogura Y."/>
            <person name="Gotoh Y."/>
            <person name="Hayashi T."/>
        </authorList>
    </citation>
    <scope>NUCLEOTIDE SEQUENCE [LARGE SCALE GENOMIC DNA]</scope>
    <source>
        <strain evidence="2 3">JCM6362</strain>
    </source>
</reference>
<dbReference type="Gene3D" id="3.60.15.10">
    <property type="entry name" value="Ribonuclease Z/Hydroxyacylglutathione hydrolase-like"/>
    <property type="match status" value="1"/>
</dbReference>